<name>A0A8S3V0D2_MYTED</name>
<proteinExistence type="predicted"/>
<comment type="caution">
    <text evidence="4">The sequence shown here is derived from an EMBL/GenBank/DDBJ whole genome shotgun (WGS) entry which is preliminary data.</text>
</comment>
<organism evidence="4 5">
    <name type="scientific">Mytilus edulis</name>
    <name type="common">Blue mussel</name>
    <dbReference type="NCBI Taxonomy" id="6550"/>
    <lineage>
        <taxon>Eukaryota</taxon>
        <taxon>Metazoa</taxon>
        <taxon>Spiralia</taxon>
        <taxon>Lophotrochozoa</taxon>
        <taxon>Mollusca</taxon>
        <taxon>Bivalvia</taxon>
        <taxon>Autobranchia</taxon>
        <taxon>Pteriomorphia</taxon>
        <taxon>Mytilida</taxon>
        <taxon>Mytiloidea</taxon>
        <taxon>Mytilidae</taxon>
        <taxon>Mytilinae</taxon>
        <taxon>Mytilus</taxon>
    </lineage>
</organism>
<dbReference type="SUPFAM" id="SSF56219">
    <property type="entry name" value="DNase I-like"/>
    <property type="match status" value="1"/>
</dbReference>
<protein>
    <recommendedName>
        <fullName evidence="3">Endonuclease/exonuclease/phosphatase domain-containing protein</fullName>
    </recommendedName>
</protein>
<evidence type="ECO:0000256" key="1">
    <source>
        <dbReference type="SAM" id="Coils"/>
    </source>
</evidence>
<keyword evidence="5" id="KW-1185">Reference proteome</keyword>
<dbReference type="AlphaFoldDB" id="A0A8S3V0D2"/>
<feature type="compositionally biased region" description="Polar residues" evidence="2">
    <location>
        <begin position="816"/>
        <end position="832"/>
    </location>
</feature>
<gene>
    <name evidence="4" type="ORF">MEDL_63286</name>
</gene>
<feature type="coiled-coil region" evidence="1">
    <location>
        <begin position="18"/>
        <end position="111"/>
    </location>
</feature>
<evidence type="ECO:0000313" key="5">
    <source>
        <dbReference type="Proteomes" id="UP000683360"/>
    </source>
</evidence>
<dbReference type="OrthoDB" id="6178714at2759"/>
<dbReference type="GO" id="GO:0003824">
    <property type="term" value="F:catalytic activity"/>
    <property type="evidence" value="ECO:0007669"/>
    <property type="project" value="InterPro"/>
</dbReference>
<evidence type="ECO:0000259" key="3">
    <source>
        <dbReference type="Pfam" id="PF03372"/>
    </source>
</evidence>
<feature type="domain" description="Endonuclease/exonuclease/phosphatase" evidence="3">
    <location>
        <begin position="356"/>
        <end position="491"/>
    </location>
</feature>
<evidence type="ECO:0000313" key="4">
    <source>
        <dbReference type="EMBL" id="CAG2251666.1"/>
    </source>
</evidence>
<dbReference type="Proteomes" id="UP000683360">
    <property type="component" value="Unassembled WGS sequence"/>
</dbReference>
<keyword evidence="1" id="KW-0175">Coiled coil</keyword>
<dbReference type="InterPro" id="IPR036691">
    <property type="entry name" value="Endo/exonu/phosph_ase_sf"/>
</dbReference>
<evidence type="ECO:0000256" key="2">
    <source>
        <dbReference type="SAM" id="MobiDB-lite"/>
    </source>
</evidence>
<dbReference type="Pfam" id="PF03372">
    <property type="entry name" value="Exo_endo_phos"/>
    <property type="match status" value="1"/>
</dbReference>
<reference evidence="4" key="1">
    <citation type="submission" date="2021-03" db="EMBL/GenBank/DDBJ databases">
        <authorList>
            <person name="Bekaert M."/>
        </authorList>
    </citation>
    <scope>NUCLEOTIDE SEQUENCE</scope>
</reference>
<dbReference type="EMBL" id="CAJPWZ010003096">
    <property type="protein sequence ID" value="CAG2251666.1"/>
    <property type="molecule type" value="Genomic_DNA"/>
</dbReference>
<dbReference type="Gene3D" id="3.60.10.10">
    <property type="entry name" value="Endonuclease/exonuclease/phosphatase"/>
    <property type="match status" value="1"/>
</dbReference>
<accession>A0A8S3V0D2</accession>
<dbReference type="InterPro" id="IPR005135">
    <property type="entry name" value="Endo/exonuclease/phosphatase"/>
</dbReference>
<feature type="compositionally biased region" description="Polar residues" evidence="2">
    <location>
        <begin position="267"/>
        <end position="285"/>
    </location>
</feature>
<feature type="region of interest" description="Disordered" evidence="2">
    <location>
        <begin position="267"/>
        <end position="304"/>
    </location>
</feature>
<feature type="region of interest" description="Disordered" evidence="2">
    <location>
        <begin position="816"/>
        <end position="845"/>
    </location>
</feature>
<sequence>MNSDSSNEEATIAEPTVLVEILKTLTKMEERMGKIERKFDQIERITFKLEEIENAVKTINERNEQTENSFVGLSTVVDDVINQCTGNKQEIQELKLEMEKIGSEVKKSNTAKVTDQSNVIQKMEESLIDLKCRSMKNNLIFSGLQYQKDEHVEEKLRNFLQNELKINHRIEFGNAHRFGKQGFNGTRPIVARFLFRKDLEMVLSSAYHLRGKPFGIKEQFPFEIEQARKKLYPILKKAKQDGKMASLVRDKLFINGKLYMEEKIKTHSQTPAKMTQQKIEATNQSPPIPPRSKRARTESDNSPIRRNLRNNIYNASTSTSSDTCSIPRKNISAGSDLNILCLNCCGIKSRVNYPEFKDIIDNHEIVCLVETKTDDIDVINLPGYEFKMKNRKKVTKTRSGGITVGYKEHLKTMIEIIDTECKYVMWFQVNGKAFNLDKPVVFGVVYIPPEYTRYSSDEAVNEIEQEFLRFSNISNYICLLGDFNARTGCDDDFVIINEDEHGDNNLSDFIENPINALEALSIPTKRESMDKGKNRYGNMLLNFCKGNGVFILNGRLGRDQNIGRFTCRNASVVDYCISTPELLKTFKDFEVLDSKKIAELEYKLTNTDLTVVNKNMINSLIDDLCNIFVKSGQTTFGTYTVKQNKKRGDFGNKNKPWFDEECKFARQNYRKLKRRFKFKNHSKNHSDMLNAEKAYKHILDSKFRNFRKDLSDKIQNLRGKNPKEYWKILNQNKRKKQPDIDIGKLHDFFKNLNAAPEDEKNVQLPEIDPMQCEQMNEHINSPFSKDEILHKQDVKMASLVRDKLFINGNYTWKRNKDTFSNTGKNDTTQKLRQQTRARQSHRDQNELGLSQITAYEETSGTVIPSFSVNTCNNTQPNQY</sequence>